<reference evidence="1" key="1">
    <citation type="submission" date="2018-09" db="EMBL/GenBank/DDBJ databases">
        <title>A genomic encyclopedia of anaerobic methanotrophic archaea.</title>
        <authorList>
            <person name="Skennerton C.T."/>
            <person name="Chadwick G.L."/>
            <person name="Laso-Perez R."/>
            <person name="Leu A.O."/>
            <person name="Speth D.R."/>
            <person name="Yu H."/>
            <person name="Morgan-Lang C."/>
            <person name="Hatzenpichler R."/>
            <person name="Goudeau D."/>
            <person name="Malmstrom R."/>
            <person name="Woyke T."/>
            <person name="Hallam S."/>
            <person name="Tyson G.W."/>
            <person name="Wegener G."/>
            <person name="Boetius A."/>
            <person name="Orphan V.J."/>
        </authorList>
    </citation>
    <scope>NUCLEOTIDE SEQUENCE</scope>
    <source>
        <strain evidence="1">CONS3730D10UFb2</strain>
    </source>
</reference>
<evidence type="ECO:0000313" key="2">
    <source>
        <dbReference type="Proteomes" id="UP000315423"/>
    </source>
</evidence>
<organism evidence="1 2">
    <name type="scientific">Candidatus Methanomarinus sp</name>
    <dbReference type="NCBI Taxonomy" id="3386244"/>
    <lineage>
        <taxon>Archaea</taxon>
        <taxon>Methanobacteriati</taxon>
        <taxon>Methanobacteriota</taxon>
        <taxon>Stenosarchaea group</taxon>
        <taxon>Methanomicrobia</taxon>
        <taxon>Methanosarcinales</taxon>
        <taxon>ANME-2 cluster</taxon>
        <taxon>Candidatus Methanocomedenaceae</taxon>
        <taxon>Candidatus Methanomarinus</taxon>
    </lineage>
</organism>
<gene>
    <name evidence="1" type="ORF">C5S46_06965</name>
</gene>
<dbReference type="EMBL" id="QYBA01000236">
    <property type="protein sequence ID" value="TKY91230.1"/>
    <property type="molecule type" value="Genomic_DNA"/>
</dbReference>
<proteinExistence type="predicted"/>
<dbReference type="Proteomes" id="UP000315423">
    <property type="component" value="Unassembled WGS sequence"/>
</dbReference>
<protein>
    <submittedName>
        <fullName evidence="1">CBS domain-containing protein</fullName>
    </submittedName>
</protein>
<accession>A0AC61S9I3</accession>
<evidence type="ECO:0000313" key="1">
    <source>
        <dbReference type="EMBL" id="TKY91230.1"/>
    </source>
</evidence>
<comment type="caution">
    <text evidence="1">The sequence shown here is derived from an EMBL/GenBank/DDBJ whole genome shotgun (WGS) entry which is preliminary data.</text>
</comment>
<name>A0AC61S9I3_9EURY</name>
<sequence>MEIIQELDLKHVQRWGILSTIVGVVSGLVAILFYSGLFYSTYYILGGIGGYYPVTPAGDVDLLTAPPSHPNRILLIILPALGGLLAGYIVYRFAPEAEGHGTDSVIESYHNKRGIIRDRVPFIKAITTMITIGSGGSAGREGPIAHISAGFGSILANKLKLNDRDRRMLVICGMAAGIGCIFKAPLGGAIFATEVLYRQGSESEGIVPAFISSTIAYSIFCTVFNWDPLFSMPDYQFTHPIGLFFYALLGVACAAIGILYIHVFYGLRNRFSKLAIPRHIKPAIGGLMLGIMAFFIPESLGVGYGLIQQAINQELALTAGLMLLLIFAKIMATSFTISSGGSGGVFGPTLVIGAMLGGFLGLTFHTLFPTIVTEYATFVLVGMAALLACVAKTPLAAIIMVSELTGNYHLLPPLMLASTLAFVISGKWTIYEKQVQTRMDSTAHRREMTIDVLELIQVKDAMSTDIITVDPATQVPTVLNLVHKYGHVGYPVLDNMKLVGVVTFEDAEKVPSGERENIRVEDIMTTSVVVTYEDESLEDALKKLLDNGIGRLPVVDREDPTKLLGLLTKFDIIRVHAQLSSKLCRIH</sequence>